<evidence type="ECO:0000313" key="3">
    <source>
        <dbReference type="EMBL" id="CAI50780.1"/>
    </source>
</evidence>
<evidence type="ECO:0000259" key="2">
    <source>
        <dbReference type="Pfam" id="PF00326"/>
    </source>
</evidence>
<dbReference type="eggNOG" id="arCOG01648">
    <property type="taxonomic scope" value="Archaea"/>
</dbReference>
<dbReference type="InterPro" id="IPR001375">
    <property type="entry name" value="Peptidase_S9_cat"/>
</dbReference>
<proteinExistence type="predicted"/>
<feature type="domain" description="Peptidase S9 prolyl oligopeptidase catalytic" evidence="2">
    <location>
        <begin position="51"/>
        <end position="234"/>
    </location>
</feature>
<dbReference type="OrthoDB" id="7531at2157"/>
<dbReference type="KEGG" id="nph:NP_5378A"/>
<dbReference type="PANTHER" id="PTHR16138:SF7">
    <property type="entry name" value="PALMITOYL-PROTEIN THIOESTERASE ABHD10, MITOCHONDRIAL"/>
    <property type="match status" value="1"/>
</dbReference>
<name>A0A1U7EZP2_NATPD</name>
<dbReference type="GeneID" id="3702358"/>
<dbReference type="GO" id="GO:0008236">
    <property type="term" value="F:serine-type peptidase activity"/>
    <property type="evidence" value="ECO:0007669"/>
    <property type="project" value="InterPro"/>
</dbReference>
<protein>
    <submittedName>
        <fullName evidence="3">Alpha/beta hydrolase fold protein</fullName>
    </submittedName>
</protein>
<dbReference type="Gene3D" id="3.40.50.1820">
    <property type="entry name" value="alpha/beta hydrolase"/>
    <property type="match status" value="1"/>
</dbReference>
<dbReference type="STRING" id="348780.NP_5378A"/>
<gene>
    <name evidence="3" type="ordered locus">NP_5378A</name>
</gene>
<dbReference type="Proteomes" id="UP000002698">
    <property type="component" value="Chromosome"/>
</dbReference>
<dbReference type="PANTHER" id="PTHR16138">
    <property type="entry name" value="MYCOPHENOLIC ACID ACYL-GLUCURONIDE ESTERASE, MITOCHONDRIAL"/>
    <property type="match status" value="1"/>
</dbReference>
<dbReference type="AlphaFoldDB" id="A0A1U7EZP2"/>
<dbReference type="Pfam" id="PF00326">
    <property type="entry name" value="Peptidase_S9"/>
    <property type="match status" value="1"/>
</dbReference>
<dbReference type="GO" id="GO:0006508">
    <property type="term" value="P:proteolysis"/>
    <property type="evidence" value="ECO:0007669"/>
    <property type="project" value="InterPro"/>
</dbReference>
<dbReference type="RefSeq" id="WP_011324388.1">
    <property type="nucleotide sequence ID" value="NC_007426.1"/>
</dbReference>
<keyword evidence="1 3" id="KW-0378">Hydrolase</keyword>
<reference evidence="3 4" key="1">
    <citation type="journal article" date="2005" name="Genome Res.">
        <title>Living with two extremes: conclusions from the genome sequence of Natronomonas pharaonis.</title>
        <authorList>
            <person name="Falb M."/>
            <person name="Pfeiffer F."/>
            <person name="Palm P."/>
            <person name="Rodewald K."/>
            <person name="Hickmann V."/>
            <person name="Tittor J."/>
            <person name="Oesterhelt D."/>
        </authorList>
    </citation>
    <scope>NUCLEOTIDE SEQUENCE [LARGE SCALE GENOMIC DNA]</scope>
    <source>
        <strain evidence="4">ATCC 35678 / DSM 2160 / CIP 103997 / JCM 8858 / NBRC 14720 / NCIMB 2260 / Gabara</strain>
    </source>
</reference>
<dbReference type="EnsemblBacteria" id="CAI50780">
    <property type="protein sequence ID" value="CAI50780"/>
    <property type="gene ID" value="NP_5378A"/>
</dbReference>
<sequence length="238" mass="26331">MPVEHTIELEAGEELAAVYHPCGGDRWVFFCHGFRSDKHGSYEERCEQAVAADFNAVRFDFRGSGDSDRPFVETSLSTRIADLEAVVDHFDPPSYALFGSSFGAKTAFHAAADAPRLRALVGRAPVTYNRVFDAYREAVEREGRLQLDADHAISSAFFEDFETYDFEAAAAQVDVPVALFHGRADATVPLESCLDAVGALETDVRLQTYTDEGHRFSEAAEQRLREAAFAWLDDSYGA</sequence>
<dbReference type="HOGENOM" id="CLU_066961_1_0_2"/>
<dbReference type="GO" id="GO:0004553">
    <property type="term" value="F:hydrolase activity, hydrolyzing O-glycosyl compounds"/>
    <property type="evidence" value="ECO:0007669"/>
    <property type="project" value="TreeGrafter"/>
</dbReference>
<accession>A0A1U7EZP2</accession>
<evidence type="ECO:0000313" key="4">
    <source>
        <dbReference type="Proteomes" id="UP000002698"/>
    </source>
</evidence>
<organism evidence="3 4">
    <name type="scientific">Natronomonas pharaonis (strain ATCC 35678 / DSM 2160 / CIP 103997 / JCM 8858 / NBRC 14720 / NCIMB 2260 / Gabara)</name>
    <name type="common">Halobacterium pharaonis</name>
    <dbReference type="NCBI Taxonomy" id="348780"/>
    <lineage>
        <taxon>Archaea</taxon>
        <taxon>Methanobacteriati</taxon>
        <taxon>Methanobacteriota</taxon>
        <taxon>Stenosarchaea group</taxon>
        <taxon>Halobacteria</taxon>
        <taxon>Halobacteriales</taxon>
        <taxon>Natronomonadaceae</taxon>
        <taxon>Natronomonas</taxon>
    </lineage>
</organism>
<dbReference type="EMBL" id="CR936257">
    <property type="protein sequence ID" value="CAI50780.1"/>
    <property type="molecule type" value="Genomic_DNA"/>
</dbReference>
<dbReference type="ESTHER" id="natpd-q3im79">
    <property type="family name" value="6_AlphaBeta_hydrolase"/>
</dbReference>
<dbReference type="SUPFAM" id="SSF53474">
    <property type="entry name" value="alpha/beta-Hydrolases"/>
    <property type="match status" value="1"/>
</dbReference>
<dbReference type="InterPro" id="IPR052382">
    <property type="entry name" value="ABHD10_acyl-thioesterase"/>
</dbReference>
<evidence type="ECO:0000256" key="1">
    <source>
        <dbReference type="ARBA" id="ARBA00022801"/>
    </source>
</evidence>
<dbReference type="InterPro" id="IPR029058">
    <property type="entry name" value="AB_hydrolase_fold"/>
</dbReference>
<keyword evidence="4" id="KW-1185">Reference proteome</keyword>